<evidence type="ECO:0008006" key="3">
    <source>
        <dbReference type="Google" id="ProtNLM"/>
    </source>
</evidence>
<gene>
    <name evidence="1" type="ORF">EDC25_12712</name>
</gene>
<sequence length="725" mass="79963">MRAPGLKIVRVVLWLWLAWLVAGNLFLNTALGPGVVNRKPERFQLHWSHGVTLYPGHAWLWNVQARGHVRHTVWEAQAARADGRVALWPLFARRLTIPSALAHEVHVRIDRVEEDMAPPDSRPGGWWISLDDLGTETLRSLAYRSLRLDGTGVAHFGVRKQLRGGALAIPRATLRMEDGALFDDDLQWSSHVDIDGGFQLPEHRREDAPGLERLKLARAQLKLAARTPGLVVALDKAGNWAADVTRLDPGGTAEDHGELRIDMALADGALQPGGSLTLALPLDAIDADGADRSGQAGLVLAVDPDRLHLSARLPPPPGDGGHVDADLYLAGRELPLPSRNSWAGSLQRLSGNVDLDWQFQSLHWFAPLFARAEWLNLDGAGRVQADVRIAEGHLANGSTLGVPAVAARIDVLDNRFTGTAKAQGRIEEHDGKQRTRLELQVESFRMSPVDAPDTTAVTGRNLRLDVTAAGALADMGESMQARLRFDDARIPDLRYYNRFLPGRGMQFLGGQGRITGDLTLDAAGEVAQGRIGMDARGTRLSIGELDVSGDLSIRTRLRRGDLAARRFVLEGTELDLTRLQQTGKERARDRDWWARATVPRGELVWGRPLQLSADVEARARDIGLLLSLFAHERDYPRWVFNLVDAGEAQLTTRFHLGGGAMTLDPLQARNNRFDVKARLRIADRQPLGHLLLGWGRLSLGLELARGERDWHLRKAADWFEGGRLP</sequence>
<accession>A0A4S3L175</accession>
<dbReference type="EMBL" id="SMAF01000027">
    <property type="protein sequence ID" value="TCS93516.1"/>
    <property type="molecule type" value="Genomic_DNA"/>
</dbReference>
<dbReference type="RefSeq" id="WP_132577619.1">
    <property type="nucleotide sequence ID" value="NZ_JBHLWF010000032.1"/>
</dbReference>
<organism evidence="1 2">
    <name type="scientific">Pseudofulvimonas gallinarii</name>
    <dbReference type="NCBI Taxonomy" id="634155"/>
    <lineage>
        <taxon>Bacteria</taxon>
        <taxon>Pseudomonadati</taxon>
        <taxon>Pseudomonadota</taxon>
        <taxon>Gammaproteobacteria</taxon>
        <taxon>Lysobacterales</taxon>
        <taxon>Rhodanobacteraceae</taxon>
        <taxon>Pseudofulvimonas</taxon>
    </lineage>
</organism>
<dbReference type="AlphaFoldDB" id="A0A4S3L175"/>
<keyword evidence="2" id="KW-1185">Reference proteome</keyword>
<reference evidence="1 2" key="1">
    <citation type="submission" date="2019-03" db="EMBL/GenBank/DDBJ databases">
        <title>Genomic Encyclopedia of Type Strains, Phase IV (KMG-IV): sequencing the most valuable type-strain genomes for metagenomic binning, comparative biology and taxonomic classification.</title>
        <authorList>
            <person name="Goeker M."/>
        </authorList>
    </citation>
    <scope>NUCLEOTIDE SEQUENCE [LARGE SCALE GENOMIC DNA]</scope>
    <source>
        <strain evidence="1 2">DSM 21944</strain>
    </source>
</reference>
<protein>
    <recommendedName>
        <fullName evidence="3">Autotransporter secretion inner membrane protein TamB</fullName>
    </recommendedName>
</protein>
<name>A0A4S3L175_9GAMM</name>
<dbReference type="OrthoDB" id="6126320at2"/>
<evidence type="ECO:0000313" key="2">
    <source>
        <dbReference type="Proteomes" id="UP000294599"/>
    </source>
</evidence>
<comment type="caution">
    <text evidence="1">The sequence shown here is derived from an EMBL/GenBank/DDBJ whole genome shotgun (WGS) entry which is preliminary data.</text>
</comment>
<proteinExistence type="predicted"/>
<evidence type="ECO:0000313" key="1">
    <source>
        <dbReference type="EMBL" id="TCS93516.1"/>
    </source>
</evidence>
<dbReference type="Proteomes" id="UP000294599">
    <property type="component" value="Unassembled WGS sequence"/>
</dbReference>